<dbReference type="AlphaFoldDB" id="A0A1H5YZ00"/>
<evidence type="ECO:0000313" key="3">
    <source>
        <dbReference type="Proteomes" id="UP000236731"/>
    </source>
</evidence>
<dbReference type="InterPro" id="IPR010502">
    <property type="entry name" value="Carb-bd_dom_fam9"/>
</dbReference>
<keyword evidence="3" id="KW-1185">Reference proteome</keyword>
<protein>
    <submittedName>
        <fullName evidence="2">Carbohydrate-binding family 9</fullName>
    </submittedName>
</protein>
<dbReference type="GO" id="GO:0016052">
    <property type="term" value="P:carbohydrate catabolic process"/>
    <property type="evidence" value="ECO:0007669"/>
    <property type="project" value="InterPro"/>
</dbReference>
<evidence type="ECO:0000313" key="2">
    <source>
        <dbReference type="EMBL" id="SEG29529.1"/>
    </source>
</evidence>
<proteinExistence type="predicted"/>
<dbReference type="GO" id="GO:0030246">
    <property type="term" value="F:carbohydrate binding"/>
    <property type="evidence" value="ECO:0007669"/>
    <property type="project" value="InterPro"/>
</dbReference>
<dbReference type="Pfam" id="PF16011">
    <property type="entry name" value="CBM9_2"/>
    <property type="match status" value="1"/>
</dbReference>
<name>A0A1H5YZ00_9SPHI</name>
<dbReference type="CDD" id="cd09620">
    <property type="entry name" value="CBM9_like_3"/>
    <property type="match status" value="1"/>
</dbReference>
<dbReference type="Proteomes" id="UP000236731">
    <property type="component" value="Unassembled WGS sequence"/>
</dbReference>
<dbReference type="GO" id="GO:0004553">
    <property type="term" value="F:hydrolase activity, hydrolyzing O-glycosyl compounds"/>
    <property type="evidence" value="ECO:0007669"/>
    <property type="project" value="InterPro"/>
</dbReference>
<dbReference type="EMBL" id="FNUT01000006">
    <property type="protein sequence ID" value="SEG29529.1"/>
    <property type="molecule type" value="Genomic_DNA"/>
</dbReference>
<organism evidence="2 3">
    <name type="scientific">Sphingobacterium lactis</name>
    <dbReference type="NCBI Taxonomy" id="797291"/>
    <lineage>
        <taxon>Bacteria</taxon>
        <taxon>Pseudomonadati</taxon>
        <taxon>Bacteroidota</taxon>
        <taxon>Sphingobacteriia</taxon>
        <taxon>Sphingobacteriales</taxon>
        <taxon>Sphingobacteriaceae</taxon>
        <taxon>Sphingobacterium</taxon>
    </lineage>
</organism>
<dbReference type="OrthoDB" id="9801646at2"/>
<gene>
    <name evidence="2" type="ORF">SAMN05421877_106193</name>
</gene>
<dbReference type="SUPFAM" id="SSF49344">
    <property type="entry name" value="CBD9-like"/>
    <property type="match status" value="1"/>
</dbReference>
<reference evidence="3" key="1">
    <citation type="submission" date="2016-10" db="EMBL/GenBank/DDBJ databases">
        <authorList>
            <person name="Varghese N."/>
            <person name="Submissions S."/>
        </authorList>
    </citation>
    <scope>NUCLEOTIDE SEQUENCE [LARGE SCALE GENOMIC DNA]</scope>
    <source>
        <strain evidence="3">DSM 22361</strain>
    </source>
</reference>
<dbReference type="RefSeq" id="WP_103906360.1">
    <property type="nucleotide sequence ID" value="NZ_CP049246.1"/>
</dbReference>
<feature type="domain" description="Carbohydrate-binding" evidence="1">
    <location>
        <begin position="25"/>
        <end position="211"/>
    </location>
</feature>
<evidence type="ECO:0000259" key="1">
    <source>
        <dbReference type="Pfam" id="PF16011"/>
    </source>
</evidence>
<accession>A0A1H5YZ00</accession>
<dbReference type="Gene3D" id="2.60.40.1190">
    <property type="match status" value="1"/>
</dbReference>
<sequence length="212" mass="24574">MKNLIVSNLELSTTELDYSSLASAMEQLDWHAIDQAPWVSDYPYVPQARFQIAYDGMAIYLHYDIQEEFVKAQYIRPNENVWEDSCVEFFVSFDNRENYYNFEFNALGTGLIGYGPAVKTDRSRLSAEEILRVDTFSQLRTVQGQKSWQQILIIPFDLLSQKAENLKGKTVFANFYKCGDGLPQPHFIAWNAIDNPKPNFHLPNFFGEIKFQ</sequence>